<feature type="transmembrane region" description="Helical" evidence="9">
    <location>
        <begin position="908"/>
        <end position="931"/>
    </location>
</feature>
<feature type="domain" description="C2H2-type" evidence="10">
    <location>
        <begin position="417"/>
        <end position="438"/>
    </location>
</feature>
<organism evidence="12 13">
    <name type="scientific">Colletotrichum simmondsii</name>
    <dbReference type="NCBI Taxonomy" id="703756"/>
    <lineage>
        <taxon>Eukaryota</taxon>
        <taxon>Fungi</taxon>
        <taxon>Dikarya</taxon>
        <taxon>Ascomycota</taxon>
        <taxon>Pezizomycotina</taxon>
        <taxon>Sordariomycetes</taxon>
        <taxon>Hypocreomycetidae</taxon>
        <taxon>Glomerellales</taxon>
        <taxon>Glomerellaceae</taxon>
        <taxon>Colletotrichum</taxon>
        <taxon>Colletotrichum acutatum species complex</taxon>
    </lineage>
</organism>
<dbReference type="InterPro" id="IPR050360">
    <property type="entry name" value="MFS_Sugar_Transporters"/>
</dbReference>
<feature type="compositionally biased region" description="Polar residues" evidence="8">
    <location>
        <begin position="76"/>
        <end position="86"/>
    </location>
</feature>
<keyword evidence="7" id="KW-0479">Metal-binding</keyword>
<dbReference type="PRINTS" id="PR00171">
    <property type="entry name" value="SUGRTRNSPORT"/>
</dbReference>
<protein>
    <recommendedName>
        <fullName evidence="14">Major facilitator superfamily (MFS) profile domain-containing protein</fullName>
    </recommendedName>
</protein>
<dbReference type="PANTHER" id="PTHR48022:SF14">
    <property type="entry name" value="MAJOR FACILITATOR SUPERFAMILY (MFS) PROFILE DOMAIN-CONTAINING PROTEIN-RELATED"/>
    <property type="match status" value="1"/>
</dbReference>
<evidence type="ECO:0000256" key="7">
    <source>
        <dbReference type="PROSITE-ProRule" id="PRU00042"/>
    </source>
</evidence>
<feature type="compositionally biased region" description="Acidic residues" evidence="8">
    <location>
        <begin position="336"/>
        <end position="349"/>
    </location>
</feature>
<comment type="subcellular location">
    <subcellularLocation>
        <location evidence="1">Membrane</location>
        <topology evidence="1">Multi-pass membrane protein</topology>
    </subcellularLocation>
</comment>
<feature type="region of interest" description="Disordered" evidence="8">
    <location>
        <begin position="1206"/>
        <end position="1238"/>
    </location>
</feature>
<dbReference type="InterPro" id="IPR005828">
    <property type="entry name" value="MFS_sugar_transport-like"/>
</dbReference>
<evidence type="ECO:0000313" key="12">
    <source>
        <dbReference type="EMBL" id="KXH33534.1"/>
    </source>
</evidence>
<feature type="region of interest" description="Disordered" evidence="8">
    <location>
        <begin position="559"/>
        <end position="599"/>
    </location>
</feature>
<dbReference type="OrthoDB" id="610608at2759"/>
<dbReference type="GO" id="GO:0016020">
    <property type="term" value="C:membrane"/>
    <property type="evidence" value="ECO:0007669"/>
    <property type="project" value="UniProtKB-SubCell"/>
</dbReference>
<feature type="transmembrane region" description="Helical" evidence="9">
    <location>
        <begin position="1133"/>
        <end position="1157"/>
    </location>
</feature>
<feature type="transmembrane region" description="Helical" evidence="9">
    <location>
        <begin position="813"/>
        <end position="830"/>
    </location>
</feature>
<dbReference type="EMBL" id="JFBX01000616">
    <property type="protein sequence ID" value="KXH33534.1"/>
    <property type="molecule type" value="Genomic_DNA"/>
</dbReference>
<dbReference type="Proteomes" id="UP000070328">
    <property type="component" value="Unassembled WGS sequence"/>
</dbReference>
<feature type="compositionally biased region" description="Low complexity" evidence="8">
    <location>
        <begin position="89"/>
        <end position="105"/>
    </location>
</feature>
<feature type="compositionally biased region" description="Basic and acidic residues" evidence="8">
    <location>
        <begin position="13"/>
        <end position="24"/>
    </location>
</feature>
<accession>A0A135SC98</accession>
<feature type="compositionally biased region" description="Basic and acidic residues" evidence="8">
    <location>
        <begin position="1206"/>
        <end position="1225"/>
    </location>
</feature>
<feature type="transmembrane region" description="Helical" evidence="9">
    <location>
        <begin position="1163"/>
        <end position="1182"/>
    </location>
</feature>
<dbReference type="GO" id="GO:0005351">
    <property type="term" value="F:carbohydrate:proton symporter activity"/>
    <property type="evidence" value="ECO:0007669"/>
    <property type="project" value="TreeGrafter"/>
</dbReference>
<feature type="region of interest" description="Disordered" evidence="8">
    <location>
        <begin position="298"/>
        <end position="371"/>
    </location>
</feature>
<dbReference type="AlphaFoldDB" id="A0A135SC98"/>
<dbReference type="PROSITE" id="PS50157">
    <property type="entry name" value="ZINC_FINGER_C2H2_2"/>
    <property type="match status" value="1"/>
</dbReference>
<dbReference type="Gene3D" id="1.20.1250.20">
    <property type="entry name" value="MFS general substrate transporter like domains"/>
    <property type="match status" value="1"/>
</dbReference>
<keyword evidence="7" id="KW-0862">Zinc</keyword>
<keyword evidence="4 9" id="KW-0812">Transmembrane</keyword>
<evidence type="ECO:0000256" key="3">
    <source>
        <dbReference type="ARBA" id="ARBA00022448"/>
    </source>
</evidence>
<evidence type="ECO:0000256" key="8">
    <source>
        <dbReference type="SAM" id="MobiDB-lite"/>
    </source>
</evidence>
<feature type="compositionally biased region" description="Basic and acidic residues" evidence="8">
    <location>
        <begin position="202"/>
        <end position="229"/>
    </location>
</feature>
<feature type="transmembrane region" description="Helical" evidence="9">
    <location>
        <begin position="1096"/>
        <end position="1121"/>
    </location>
</feature>
<reference evidence="12 13" key="1">
    <citation type="submission" date="2014-02" db="EMBL/GenBank/DDBJ databases">
        <title>The genome sequence of Colletotrichum simmondsii CBS122122.</title>
        <authorList>
            <person name="Baroncelli R."/>
            <person name="Thon M.R."/>
        </authorList>
    </citation>
    <scope>NUCLEOTIDE SEQUENCE [LARGE SCALE GENOMIC DNA]</scope>
    <source>
        <strain evidence="12 13">CBS122122</strain>
    </source>
</reference>
<dbReference type="GO" id="GO:0008270">
    <property type="term" value="F:zinc ion binding"/>
    <property type="evidence" value="ECO:0007669"/>
    <property type="project" value="UniProtKB-KW"/>
</dbReference>
<dbReference type="FunFam" id="1.20.1250.20:FF:000134">
    <property type="entry name" value="MFS sugar transporter protein"/>
    <property type="match status" value="1"/>
</dbReference>
<feature type="transmembrane region" description="Helical" evidence="9">
    <location>
        <begin position="874"/>
        <end position="896"/>
    </location>
</feature>
<evidence type="ECO:0000256" key="9">
    <source>
        <dbReference type="SAM" id="Phobius"/>
    </source>
</evidence>
<feature type="transmembrane region" description="Helical" evidence="9">
    <location>
        <begin position="842"/>
        <end position="862"/>
    </location>
</feature>
<dbReference type="SUPFAM" id="SSF103473">
    <property type="entry name" value="MFS general substrate transporter"/>
    <property type="match status" value="1"/>
</dbReference>
<keyword evidence="7" id="KW-0863">Zinc-finger</keyword>
<evidence type="ECO:0000313" key="13">
    <source>
        <dbReference type="Proteomes" id="UP000070328"/>
    </source>
</evidence>
<evidence type="ECO:0008006" key="14">
    <source>
        <dbReference type="Google" id="ProtNLM"/>
    </source>
</evidence>
<evidence type="ECO:0000256" key="2">
    <source>
        <dbReference type="ARBA" id="ARBA00010992"/>
    </source>
</evidence>
<dbReference type="InterPro" id="IPR013087">
    <property type="entry name" value="Znf_C2H2_type"/>
</dbReference>
<gene>
    <name evidence="12" type="ORF">CSIM01_10590</name>
</gene>
<dbReference type="PANTHER" id="PTHR48022">
    <property type="entry name" value="PLASTIDIC GLUCOSE TRANSPORTER 4"/>
    <property type="match status" value="1"/>
</dbReference>
<sequence>MSDEQSFTVEIPIRPREPRHRDSTFASHAKIEEVVHSPPFEHHFRLSQPVHHQQKCPEGLKIISGVYGKTFRDRSPTSSTMSSTHVPDSATTCSMPMSPTSSTFTRATTPDIDGPERLPTPFLASRSGTSGHRYRESCDSGSTFVDSIMGERFPAYPESIGAGHKEDPLPRMDIIEPDEDEQTDLPHTAGTPRPPSPDETPESPREERVPSRPLNERMSFDSGSDRLSRAWEPITPTPIDFSNEEADAVLDYVLQVTYGVELEEVTMPPAFLRHFVFRFIQDIGRFAFNGFPAGTQLTHTQSTSSNGSLPLARRSGSGRGSQNGKRKKGDTGRADGDDDGDDLTDDDGDSSVPFKRARQTPREAEGDLRLSCPFRKRNPHRFNVREHHSCAMTYFPKFAELRQHIVKQHKRNDPSSFMCDRCNRDFPSKKDLRDHQRLPKEQMCDVSDHDPESGIDGPTMTKLLSRKRASGMSTEVQWKEIWNLLFPDDDDYRVQPFDFCPVIEHFELQNQFMNSLKDVEDSLRNKGMTPQALETIGNIYRNQFIQVIEQCIANAQNMPYSNRSNRKNEPSPSRLLAPRHLTRTVPRPDSGVDVDEGSEDSQSVAIFPGGGFDGQGMLAHSDSVRTVRRASSTPEEFRGSIPPRTLQPLIEQLPASDFGLGGSPPVQKQSPSQQQLSQQPPMFDQQAELMPMAHGMTPEMAAQLWGYHDGTMVPTSGPSPSNMSMYAPVIDANGQPQFLDWNSGLQDHNGMYDFSGYNIGILSSVIVSSGWREALHQPTRALIGTVVSVYYTGTFISYLCISHPITDWLGRRYAALSGTAFVCLGAILQATSGGSTARGTMLAGRLISGVGVAVVSTSVPLYQAEISPAHKRGHFVTLNHVGFIAGIALGFWVGYFMRFWSSDAGLFYGWRLTILLEITPAMIFGLGLPWVPETPRWLVEHGRKEQARSTLRWLREGSFDDDEIEHEFSAIIKSVDEYHQSGSNWLSLFRQKPLFNRLWRATLLQFMASSCGATAIKYFLPWLLEQHGIFSHTALLISATESTVKIGFTVLEMFIIDRFGRRKCLVAGCIIMAFSLLINGAVPLLDPQRKSPATDIICVAFIFVYVIGFSLGFGPTAWVYNTEIFPTSVRARGLNFASAGASVGSSIVTMVWSAGIGYMGSNIYFIFMVVNIICIPAIYAFFPETKGRELEDMDALFGAIETRRSDSDNLSEHLLQDDAPFRDSIESATGTNRAQDRE</sequence>
<keyword evidence="5 9" id="KW-1133">Transmembrane helix</keyword>
<evidence type="ECO:0000256" key="1">
    <source>
        <dbReference type="ARBA" id="ARBA00004141"/>
    </source>
</evidence>
<feature type="transmembrane region" description="Helical" evidence="9">
    <location>
        <begin position="781"/>
        <end position="801"/>
    </location>
</feature>
<feature type="compositionally biased region" description="Polar residues" evidence="8">
    <location>
        <begin position="298"/>
        <end position="308"/>
    </location>
</feature>
<keyword evidence="13" id="KW-1185">Reference proteome</keyword>
<keyword evidence="6 9" id="KW-0472">Membrane</keyword>
<evidence type="ECO:0000256" key="4">
    <source>
        <dbReference type="ARBA" id="ARBA00022692"/>
    </source>
</evidence>
<feature type="transmembrane region" description="Helical" evidence="9">
    <location>
        <begin position="1064"/>
        <end position="1084"/>
    </location>
</feature>
<feature type="region of interest" description="Disordered" evidence="8">
    <location>
        <begin position="181"/>
        <end position="231"/>
    </location>
</feature>
<proteinExistence type="inferred from homology"/>
<comment type="caution">
    <text evidence="12">The sequence shown here is derived from an EMBL/GenBank/DDBJ whole genome shotgun (WGS) entry which is preliminary data.</text>
</comment>
<dbReference type="Pfam" id="PF00083">
    <property type="entry name" value="Sugar_tr"/>
    <property type="match status" value="1"/>
</dbReference>
<comment type="similarity">
    <text evidence="2">Belongs to the major facilitator superfamily. Sugar transporter (TC 2.A.1.1) family.</text>
</comment>
<evidence type="ECO:0000259" key="10">
    <source>
        <dbReference type="PROSITE" id="PS50157"/>
    </source>
</evidence>
<feature type="region of interest" description="Disordered" evidence="8">
    <location>
        <begin position="73"/>
        <end position="139"/>
    </location>
</feature>
<evidence type="ECO:0000259" key="11">
    <source>
        <dbReference type="PROSITE" id="PS50850"/>
    </source>
</evidence>
<evidence type="ECO:0000256" key="6">
    <source>
        <dbReference type="ARBA" id="ARBA00023136"/>
    </source>
</evidence>
<dbReference type="PROSITE" id="PS50850">
    <property type="entry name" value="MFS"/>
    <property type="match status" value="1"/>
</dbReference>
<evidence type="ECO:0000256" key="5">
    <source>
        <dbReference type="ARBA" id="ARBA00022989"/>
    </source>
</evidence>
<dbReference type="InterPro" id="IPR036259">
    <property type="entry name" value="MFS_trans_sf"/>
</dbReference>
<keyword evidence="3" id="KW-0813">Transport</keyword>
<dbReference type="NCBIfam" id="TIGR00879">
    <property type="entry name" value="SP"/>
    <property type="match status" value="1"/>
</dbReference>
<dbReference type="InterPro" id="IPR003663">
    <property type="entry name" value="Sugar/inositol_transpt"/>
</dbReference>
<feature type="compositionally biased region" description="Polar residues" evidence="8">
    <location>
        <begin position="1226"/>
        <end position="1238"/>
    </location>
</feature>
<feature type="region of interest" description="Disordered" evidence="8">
    <location>
        <begin position="1"/>
        <end position="24"/>
    </location>
</feature>
<feature type="compositionally biased region" description="Low complexity" evidence="8">
    <location>
        <begin position="663"/>
        <end position="681"/>
    </location>
</feature>
<name>A0A135SC98_9PEZI</name>
<feature type="domain" description="Major facilitator superfamily (MFS) profile" evidence="11">
    <location>
        <begin position="744"/>
        <end position="1186"/>
    </location>
</feature>
<dbReference type="InterPro" id="IPR020846">
    <property type="entry name" value="MFS_dom"/>
</dbReference>
<feature type="region of interest" description="Disordered" evidence="8">
    <location>
        <begin position="654"/>
        <end position="681"/>
    </location>
</feature>